<proteinExistence type="predicted"/>
<reference evidence="1" key="1">
    <citation type="submission" date="2021-01" db="EMBL/GenBank/DDBJ databases">
        <authorList>
            <person name="Corre E."/>
            <person name="Pelletier E."/>
            <person name="Niang G."/>
            <person name="Scheremetjew M."/>
            <person name="Finn R."/>
            <person name="Kale V."/>
            <person name="Holt S."/>
            <person name="Cochrane G."/>
            <person name="Meng A."/>
            <person name="Brown T."/>
            <person name="Cohen L."/>
        </authorList>
    </citation>
    <scope>NUCLEOTIDE SEQUENCE</scope>
    <source>
        <strain evidence="1">CCMP1594</strain>
    </source>
</reference>
<dbReference type="EMBL" id="HBJA01088252">
    <property type="protein sequence ID" value="CAE0819578.1"/>
    <property type="molecule type" value="Transcribed_RNA"/>
</dbReference>
<sequence length="228" mass="26419">MYNPYFWKDPRNRDRLEDEEELRLEQHEKHKKRTAELASHVHWRLTSDNPVVVGGDIPLYLLHQQVPKKRPDSADPWLDCTKPYCFRDRDKTKDITTVPFHVRRWKYRSDKERIFTKFLAHADSDILKVRRQRVNRQYTRAPQQPSATPDPLASPLLSLSPSLNNMPCPTPMQKRRLVAFADGSTCGRISEKDKHEAQPGVLVGSAVRAILGLRSMDDSACHSDVPWS</sequence>
<protein>
    <submittedName>
        <fullName evidence="1">Uncharacterized protein</fullName>
    </submittedName>
</protein>
<name>A0A7S4FYP2_9EUGL</name>
<dbReference type="AlphaFoldDB" id="A0A7S4FYP2"/>
<accession>A0A7S4FYP2</accession>
<evidence type="ECO:0000313" key="1">
    <source>
        <dbReference type="EMBL" id="CAE0819578.1"/>
    </source>
</evidence>
<gene>
    <name evidence="1" type="ORF">EGYM00163_LOCUS30748</name>
</gene>
<organism evidence="1">
    <name type="scientific">Eutreptiella gymnastica</name>
    <dbReference type="NCBI Taxonomy" id="73025"/>
    <lineage>
        <taxon>Eukaryota</taxon>
        <taxon>Discoba</taxon>
        <taxon>Euglenozoa</taxon>
        <taxon>Euglenida</taxon>
        <taxon>Spirocuta</taxon>
        <taxon>Euglenophyceae</taxon>
        <taxon>Eutreptiales</taxon>
        <taxon>Eutreptiaceae</taxon>
        <taxon>Eutreptiella</taxon>
    </lineage>
</organism>